<comment type="caution">
    <text evidence="2">The sequence shown here is derived from an EMBL/GenBank/DDBJ whole genome shotgun (WGS) entry which is preliminary data.</text>
</comment>
<protein>
    <recommendedName>
        <fullName evidence="1">RNase III domain-containing protein</fullName>
    </recommendedName>
</protein>
<evidence type="ECO:0000259" key="1">
    <source>
        <dbReference type="PROSITE" id="PS50142"/>
    </source>
</evidence>
<keyword evidence="3" id="KW-1185">Reference proteome</keyword>
<dbReference type="AlphaFoldDB" id="A0A9P4V7I1"/>
<gene>
    <name evidence="2" type="ORF">EJ04DRAFT_357584</name>
</gene>
<name>A0A9P4V7I1_9PLEO</name>
<dbReference type="SUPFAM" id="SSF69065">
    <property type="entry name" value="RNase III domain-like"/>
    <property type="match status" value="1"/>
</dbReference>
<evidence type="ECO:0000313" key="2">
    <source>
        <dbReference type="EMBL" id="KAF2739333.1"/>
    </source>
</evidence>
<organism evidence="2 3">
    <name type="scientific">Polyplosphaeria fusca</name>
    <dbReference type="NCBI Taxonomy" id="682080"/>
    <lineage>
        <taxon>Eukaryota</taxon>
        <taxon>Fungi</taxon>
        <taxon>Dikarya</taxon>
        <taxon>Ascomycota</taxon>
        <taxon>Pezizomycotina</taxon>
        <taxon>Dothideomycetes</taxon>
        <taxon>Pleosporomycetidae</taxon>
        <taxon>Pleosporales</taxon>
        <taxon>Tetraplosphaeriaceae</taxon>
        <taxon>Polyplosphaeria</taxon>
    </lineage>
</organism>
<reference evidence="2" key="1">
    <citation type="journal article" date="2020" name="Stud. Mycol.">
        <title>101 Dothideomycetes genomes: a test case for predicting lifestyles and emergence of pathogens.</title>
        <authorList>
            <person name="Haridas S."/>
            <person name="Albert R."/>
            <person name="Binder M."/>
            <person name="Bloem J."/>
            <person name="Labutti K."/>
            <person name="Salamov A."/>
            <person name="Andreopoulos B."/>
            <person name="Baker S."/>
            <person name="Barry K."/>
            <person name="Bills G."/>
            <person name="Bluhm B."/>
            <person name="Cannon C."/>
            <person name="Castanera R."/>
            <person name="Culley D."/>
            <person name="Daum C."/>
            <person name="Ezra D."/>
            <person name="Gonzalez J."/>
            <person name="Henrissat B."/>
            <person name="Kuo A."/>
            <person name="Liang C."/>
            <person name="Lipzen A."/>
            <person name="Lutzoni F."/>
            <person name="Magnuson J."/>
            <person name="Mondo S."/>
            <person name="Nolan M."/>
            <person name="Ohm R."/>
            <person name="Pangilinan J."/>
            <person name="Park H.-J."/>
            <person name="Ramirez L."/>
            <person name="Alfaro M."/>
            <person name="Sun H."/>
            <person name="Tritt A."/>
            <person name="Yoshinaga Y."/>
            <person name="Zwiers L.-H."/>
            <person name="Turgeon B."/>
            <person name="Goodwin S."/>
            <person name="Spatafora J."/>
            <person name="Crous P."/>
            <person name="Grigoriev I."/>
        </authorList>
    </citation>
    <scope>NUCLEOTIDE SEQUENCE</scope>
    <source>
        <strain evidence="2">CBS 125425</strain>
    </source>
</reference>
<dbReference type="Gene3D" id="1.10.1520.10">
    <property type="entry name" value="Ribonuclease III domain"/>
    <property type="match status" value="1"/>
</dbReference>
<dbReference type="PROSITE" id="PS50142">
    <property type="entry name" value="RNASE_3_2"/>
    <property type="match status" value="1"/>
</dbReference>
<dbReference type="InterPro" id="IPR000999">
    <property type="entry name" value="RNase_III_dom"/>
</dbReference>
<dbReference type="InterPro" id="IPR036389">
    <property type="entry name" value="RNase_III_sf"/>
</dbReference>
<dbReference type="Proteomes" id="UP000799444">
    <property type="component" value="Unassembled WGS sequence"/>
</dbReference>
<sequence>MHLPKLRYGPKFLLWPFSDEYSAGPLLRYVELLHQYSRLFDRFDMFYHDLFYRRLQWTYSPPPPVFHDLLDVMTKVYRAELILDYKFKNRGLCIEALKMSNPSIPLHFHGNLYYYPHNNRLALVGDKVLYMALVDHWYDTKRTLGEYSEITIKSVTRVKLAEEAREVRLASLVIHTSLTESEIDSRIDLTAKTYEALLGAVYIDVESN</sequence>
<accession>A0A9P4V7I1</accession>
<proteinExistence type="predicted"/>
<dbReference type="OrthoDB" id="67027at2759"/>
<dbReference type="GO" id="GO:0004525">
    <property type="term" value="F:ribonuclease III activity"/>
    <property type="evidence" value="ECO:0007669"/>
    <property type="project" value="InterPro"/>
</dbReference>
<dbReference type="GO" id="GO:0006396">
    <property type="term" value="P:RNA processing"/>
    <property type="evidence" value="ECO:0007669"/>
    <property type="project" value="InterPro"/>
</dbReference>
<dbReference type="Pfam" id="PF14622">
    <property type="entry name" value="Ribonucleas_3_3"/>
    <property type="match status" value="1"/>
</dbReference>
<feature type="domain" description="RNase III" evidence="1">
    <location>
        <begin position="76"/>
        <end position="206"/>
    </location>
</feature>
<dbReference type="EMBL" id="ML996105">
    <property type="protein sequence ID" value="KAF2739333.1"/>
    <property type="molecule type" value="Genomic_DNA"/>
</dbReference>
<evidence type="ECO:0000313" key="3">
    <source>
        <dbReference type="Proteomes" id="UP000799444"/>
    </source>
</evidence>